<accession>A0ABY1E8T2</accession>
<dbReference type="Pfam" id="PF17844">
    <property type="entry name" value="SCP_3"/>
    <property type="match status" value="1"/>
</dbReference>
<protein>
    <recommendedName>
        <fullName evidence="1">Bacterial SCP orthologue domain-containing protein</fullName>
    </recommendedName>
</protein>
<reference evidence="2 3" key="1">
    <citation type="submission" date="2016-10" db="EMBL/GenBank/DDBJ databases">
        <authorList>
            <person name="Varghese N."/>
            <person name="Submissions S."/>
        </authorList>
    </citation>
    <scope>NUCLEOTIDE SEQUENCE [LARGE SCALE GENOMIC DNA]</scope>
    <source>
        <strain evidence="2 3">GMCC 1.11211</strain>
    </source>
</reference>
<feature type="domain" description="Bacterial SCP orthologue" evidence="1">
    <location>
        <begin position="82"/>
        <end position="173"/>
    </location>
</feature>
<dbReference type="Gene3D" id="3.30.1050.40">
    <property type="match status" value="1"/>
</dbReference>
<sequence>MEAAIEALHRALIPYADARIIALTQSTNWMSARFAEHRSRRRGVHARRLIRQTGAMARARIDDGAGRAAVGAALEGGCAASRDIRAQAVRYTLQLLAEQAEGNTLEVRVPPFGATQCIEGPRHTRGTPPNVVEMDVATWLGLATGTLAFADGVTSGAIHASGARADLTGHVPVLLLH</sequence>
<comment type="caution">
    <text evidence="2">The sequence shown here is derived from an EMBL/GenBank/DDBJ whole genome shotgun (WGS) entry which is preliminary data.</text>
</comment>
<organism evidence="2 3">
    <name type="scientific">Cryobacterium levicorallinum</name>
    <dbReference type="NCBI Taxonomy" id="995038"/>
    <lineage>
        <taxon>Bacteria</taxon>
        <taxon>Bacillati</taxon>
        <taxon>Actinomycetota</taxon>
        <taxon>Actinomycetes</taxon>
        <taxon>Micrococcales</taxon>
        <taxon>Microbacteriaceae</taxon>
        <taxon>Cryobacterium</taxon>
    </lineage>
</organism>
<proteinExistence type="predicted"/>
<evidence type="ECO:0000313" key="3">
    <source>
        <dbReference type="Proteomes" id="UP000199681"/>
    </source>
</evidence>
<dbReference type="Proteomes" id="UP000199681">
    <property type="component" value="Unassembled WGS sequence"/>
</dbReference>
<gene>
    <name evidence="2" type="ORF">SAMN05216274_10126</name>
</gene>
<dbReference type="InterPro" id="IPR041629">
    <property type="entry name" value="SCP_3"/>
</dbReference>
<evidence type="ECO:0000259" key="1">
    <source>
        <dbReference type="Pfam" id="PF17844"/>
    </source>
</evidence>
<dbReference type="EMBL" id="FOPW01000001">
    <property type="protein sequence ID" value="SFH14525.1"/>
    <property type="molecule type" value="Genomic_DNA"/>
</dbReference>
<evidence type="ECO:0000313" key="2">
    <source>
        <dbReference type="EMBL" id="SFH14525.1"/>
    </source>
</evidence>
<keyword evidence="3" id="KW-1185">Reference proteome</keyword>
<name>A0ABY1E8T2_9MICO</name>